<keyword evidence="1" id="KW-0472">Membrane</keyword>
<dbReference type="SUPFAM" id="SSF48452">
    <property type="entry name" value="TPR-like"/>
    <property type="match status" value="1"/>
</dbReference>
<dbReference type="Gene3D" id="1.25.40.10">
    <property type="entry name" value="Tetratricopeptide repeat domain"/>
    <property type="match status" value="1"/>
</dbReference>
<keyword evidence="4" id="KW-1185">Reference proteome</keyword>
<comment type="caution">
    <text evidence="3">The sequence shown here is derived from an EMBL/GenBank/DDBJ whole genome shotgun (WGS) entry which is preliminary data.</text>
</comment>
<reference evidence="3 4" key="1">
    <citation type="submission" date="2018-07" db="EMBL/GenBank/DDBJ databases">
        <title>Leeuwenhoekiella genomics.</title>
        <authorList>
            <person name="Tahon G."/>
            <person name="Willems A."/>
        </authorList>
    </citation>
    <scope>NUCLEOTIDE SEQUENCE [LARGE SCALE GENOMIC DNA]</scope>
    <source>
        <strain evidence="3 4">LMG 29608</strain>
    </source>
</reference>
<evidence type="ECO:0000259" key="2">
    <source>
        <dbReference type="Pfam" id="PF19904"/>
    </source>
</evidence>
<proteinExistence type="predicted"/>
<accession>A0A4Q0NUX1</accession>
<dbReference type="Proteomes" id="UP000289859">
    <property type="component" value="Unassembled WGS sequence"/>
</dbReference>
<feature type="domain" description="DUF6377" evidence="2">
    <location>
        <begin position="276"/>
        <end position="515"/>
    </location>
</feature>
<dbReference type="InterPro" id="IPR011990">
    <property type="entry name" value="TPR-like_helical_dom_sf"/>
</dbReference>
<evidence type="ECO:0000313" key="4">
    <source>
        <dbReference type="Proteomes" id="UP000289859"/>
    </source>
</evidence>
<feature type="transmembrane region" description="Helical" evidence="1">
    <location>
        <begin position="352"/>
        <end position="370"/>
    </location>
</feature>
<evidence type="ECO:0000256" key="1">
    <source>
        <dbReference type="SAM" id="Phobius"/>
    </source>
</evidence>
<organism evidence="3 4">
    <name type="scientific">Leeuwenhoekiella polynyae</name>
    <dbReference type="NCBI Taxonomy" id="1550906"/>
    <lineage>
        <taxon>Bacteria</taxon>
        <taxon>Pseudomonadati</taxon>
        <taxon>Bacteroidota</taxon>
        <taxon>Flavobacteriia</taxon>
        <taxon>Flavobacteriales</taxon>
        <taxon>Flavobacteriaceae</taxon>
        <taxon>Leeuwenhoekiella</taxon>
    </lineage>
</organism>
<dbReference type="AlphaFoldDB" id="A0A4Q0NUX1"/>
<dbReference type="Pfam" id="PF19904">
    <property type="entry name" value="DUF6377"/>
    <property type="match status" value="1"/>
</dbReference>
<name>A0A4Q0NUX1_9FLAO</name>
<dbReference type="InterPro" id="IPR045957">
    <property type="entry name" value="DUF6377"/>
</dbReference>
<keyword evidence="1" id="KW-1133">Transmembrane helix</keyword>
<dbReference type="EMBL" id="QOVK01000021">
    <property type="protein sequence ID" value="RXG14778.1"/>
    <property type="molecule type" value="Genomic_DNA"/>
</dbReference>
<keyword evidence="1" id="KW-0812">Transmembrane</keyword>
<gene>
    <name evidence="3" type="ORF">DSM02_3380</name>
</gene>
<sequence length="552" mass="64079">MYKLPTLHLPNFINKHCPLKDFTISFFILLCLSSSLFAQKNDRILGVLDRELQHQNTYLLEKYDRIHKLQATLERKRLTSDKKALYISYINLFNEYKSFKYDSAYYYVEQAKRTALSINDSTLLASAKIHEGFVLISAGLFKEAIDTLGSIKKNTLLDQDVFDYYFTRARSYFDIANYNQDQRFLIDYIRKGNKLLTTAMAQATPKTSEYWAAKGLLLLKQQDWDGAKDAYLYWITNFDLPADQYGVATSSLSYVYTFLGDQEKSIEYLAKAAISDIRNATKENIALRNLANELYQMGELERANTYVHLAMDDATFYNARHRKVEISSILPIIESAQLYNVEQKNDALEKTVILLAILAIIVLIFVGIIFKQLKEKNAARKALNEYNLRLEEVNLSLLEADAIKQDYITYFLKATSDLINKIGTIQKSTIHKIKTKNPEEVLNVLKKYSVKSERSELFHRFDMVFIKLFPSFTKSYNKLFPIDEPRTLKKGELLNTELRIFALYRLGIQDSQQVADFLDISVATVYTYKTRVKSKSLYKDIFEEKIMDIKRL</sequence>
<evidence type="ECO:0000313" key="3">
    <source>
        <dbReference type="EMBL" id="RXG14778.1"/>
    </source>
</evidence>
<protein>
    <recommendedName>
        <fullName evidence="2">DUF6377 domain-containing protein</fullName>
    </recommendedName>
</protein>